<feature type="compositionally biased region" description="Low complexity" evidence="1">
    <location>
        <begin position="46"/>
        <end position="58"/>
    </location>
</feature>
<evidence type="ECO:0000313" key="3">
    <source>
        <dbReference type="Proteomes" id="UP000025227"/>
    </source>
</evidence>
<protein>
    <submittedName>
        <fullName evidence="4">Secreted protein</fullName>
    </submittedName>
</protein>
<organism evidence="3 4">
    <name type="scientific">Haemonchus contortus</name>
    <name type="common">Barber pole worm</name>
    <dbReference type="NCBI Taxonomy" id="6289"/>
    <lineage>
        <taxon>Eukaryota</taxon>
        <taxon>Metazoa</taxon>
        <taxon>Ecdysozoa</taxon>
        <taxon>Nematoda</taxon>
        <taxon>Chromadorea</taxon>
        <taxon>Rhabditida</taxon>
        <taxon>Rhabditina</taxon>
        <taxon>Rhabditomorpha</taxon>
        <taxon>Strongyloidea</taxon>
        <taxon>Trichostrongylidae</taxon>
        <taxon>Haemonchus</taxon>
    </lineage>
</organism>
<evidence type="ECO:0000313" key="4">
    <source>
        <dbReference type="WBParaSite" id="HCON_00102140-00001"/>
    </source>
</evidence>
<keyword evidence="2" id="KW-0732">Signal</keyword>
<dbReference type="WBParaSite" id="HCON_00102140-00001">
    <property type="protein sequence ID" value="HCON_00102140-00001"/>
    <property type="gene ID" value="HCON_00102140"/>
</dbReference>
<feature type="signal peptide" evidence="2">
    <location>
        <begin position="1"/>
        <end position="16"/>
    </location>
</feature>
<proteinExistence type="predicted"/>
<feature type="chain" id="PRO_5029495749" evidence="2">
    <location>
        <begin position="17"/>
        <end position="58"/>
    </location>
</feature>
<dbReference type="AlphaFoldDB" id="A0A7I4YK73"/>
<reference evidence="4" key="1">
    <citation type="submission" date="2020-12" db="UniProtKB">
        <authorList>
            <consortium name="WormBaseParasite"/>
        </authorList>
    </citation>
    <scope>IDENTIFICATION</scope>
    <source>
        <strain evidence="4">MHco3</strain>
    </source>
</reference>
<sequence length="58" mass="5656">MNSVVVLLTIAAAVLGLPEPSDGIGPTAPPGTLPKENSASIGGPGPVIRPGGVLKEEI</sequence>
<name>A0A7I4YK73_HAECO</name>
<dbReference type="Proteomes" id="UP000025227">
    <property type="component" value="Unplaced"/>
</dbReference>
<evidence type="ECO:0000256" key="1">
    <source>
        <dbReference type="SAM" id="MobiDB-lite"/>
    </source>
</evidence>
<keyword evidence="3" id="KW-1185">Reference proteome</keyword>
<accession>A0A7I4YK73</accession>
<evidence type="ECO:0000256" key="2">
    <source>
        <dbReference type="SAM" id="SignalP"/>
    </source>
</evidence>
<feature type="region of interest" description="Disordered" evidence="1">
    <location>
        <begin position="18"/>
        <end position="58"/>
    </location>
</feature>